<organism evidence="3 4">
    <name type="scientific">Saccharopolyspora phatthalungensis</name>
    <dbReference type="NCBI Taxonomy" id="664693"/>
    <lineage>
        <taxon>Bacteria</taxon>
        <taxon>Bacillati</taxon>
        <taxon>Actinomycetota</taxon>
        <taxon>Actinomycetes</taxon>
        <taxon>Pseudonocardiales</taxon>
        <taxon>Pseudonocardiaceae</taxon>
        <taxon>Saccharopolyspora</taxon>
    </lineage>
</organism>
<dbReference type="RefSeq" id="WP_184727054.1">
    <property type="nucleotide sequence ID" value="NZ_JACHIW010000001.1"/>
</dbReference>
<evidence type="ECO:0000259" key="2">
    <source>
        <dbReference type="PROSITE" id="PS50943"/>
    </source>
</evidence>
<proteinExistence type="predicted"/>
<dbReference type="EMBL" id="JACHIW010000001">
    <property type="protein sequence ID" value="MBB5155776.1"/>
    <property type="molecule type" value="Genomic_DNA"/>
</dbReference>
<feature type="domain" description="HTH cro/C1-type" evidence="2">
    <location>
        <begin position="1"/>
        <end position="37"/>
    </location>
</feature>
<sequence length="59" mass="6276">MGTTQSSVARWESGGSLPTIDLLDRLGRAVDLRLELVASHRDATESEDSPSCAVSFGAR</sequence>
<dbReference type="CDD" id="cd00093">
    <property type="entry name" value="HTH_XRE"/>
    <property type="match status" value="1"/>
</dbReference>
<dbReference type="SUPFAM" id="SSF47413">
    <property type="entry name" value="lambda repressor-like DNA-binding domains"/>
    <property type="match status" value="1"/>
</dbReference>
<dbReference type="PROSITE" id="PS50943">
    <property type="entry name" value="HTH_CROC1"/>
    <property type="match status" value="1"/>
</dbReference>
<comment type="caution">
    <text evidence="3">The sequence shown here is derived from an EMBL/GenBank/DDBJ whole genome shotgun (WGS) entry which is preliminary data.</text>
</comment>
<protein>
    <submittedName>
        <fullName evidence="3">Transcriptional regulator with XRE-family HTH domain</fullName>
    </submittedName>
</protein>
<dbReference type="InterPro" id="IPR010982">
    <property type="entry name" value="Lambda_DNA-bd_dom_sf"/>
</dbReference>
<evidence type="ECO:0000313" key="3">
    <source>
        <dbReference type="EMBL" id="MBB5155776.1"/>
    </source>
</evidence>
<dbReference type="Proteomes" id="UP000584374">
    <property type="component" value="Unassembled WGS sequence"/>
</dbReference>
<reference evidence="3 4" key="1">
    <citation type="submission" date="2020-08" db="EMBL/GenBank/DDBJ databases">
        <title>Sequencing the genomes of 1000 actinobacteria strains.</title>
        <authorList>
            <person name="Klenk H.-P."/>
        </authorList>
    </citation>
    <scope>NUCLEOTIDE SEQUENCE [LARGE SCALE GENOMIC DNA]</scope>
    <source>
        <strain evidence="3 4">DSM 45584</strain>
    </source>
</reference>
<accession>A0A840Q5N3</accession>
<dbReference type="AlphaFoldDB" id="A0A840Q5N3"/>
<gene>
    <name evidence="3" type="ORF">BJ970_003310</name>
</gene>
<evidence type="ECO:0000313" key="4">
    <source>
        <dbReference type="Proteomes" id="UP000584374"/>
    </source>
</evidence>
<dbReference type="GO" id="GO:0003677">
    <property type="term" value="F:DNA binding"/>
    <property type="evidence" value="ECO:0007669"/>
    <property type="project" value="InterPro"/>
</dbReference>
<name>A0A840Q5N3_9PSEU</name>
<keyword evidence="4" id="KW-1185">Reference proteome</keyword>
<dbReference type="InterPro" id="IPR001387">
    <property type="entry name" value="Cro/C1-type_HTH"/>
</dbReference>
<evidence type="ECO:0000256" key="1">
    <source>
        <dbReference type="SAM" id="MobiDB-lite"/>
    </source>
</evidence>
<feature type="region of interest" description="Disordered" evidence="1">
    <location>
        <begin position="39"/>
        <end position="59"/>
    </location>
</feature>